<name>A0AAW8TG34_9ENTE</name>
<feature type="transmembrane region" description="Helical" evidence="6">
    <location>
        <begin position="215"/>
        <end position="232"/>
    </location>
</feature>
<dbReference type="RefSeq" id="WP_137603306.1">
    <property type="nucleotide sequence ID" value="NZ_JARPYR010000003.1"/>
</dbReference>
<feature type="transmembrane region" description="Helical" evidence="6">
    <location>
        <begin position="383"/>
        <end position="405"/>
    </location>
</feature>
<dbReference type="InterPro" id="IPR001279">
    <property type="entry name" value="Metallo-B-lactamas"/>
</dbReference>
<evidence type="ECO:0000256" key="4">
    <source>
        <dbReference type="ARBA" id="ARBA00022989"/>
    </source>
</evidence>
<evidence type="ECO:0000313" key="11">
    <source>
        <dbReference type="Proteomes" id="UP001256547"/>
    </source>
</evidence>
<keyword evidence="3 6" id="KW-0812">Transmembrane</keyword>
<organism evidence="9 10">
    <name type="scientific">Enterococcus dongliensis</name>
    <dbReference type="NCBI Taxonomy" id="2559925"/>
    <lineage>
        <taxon>Bacteria</taxon>
        <taxon>Bacillati</taxon>
        <taxon>Bacillota</taxon>
        <taxon>Bacilli</taxon>
        <taxon>Lactobacillales</taxon>
        <taxon>Enterococcaceae</taxon>
        <taxon>Enterococcus</taxon>
    </lineage>
</organism>
<dbReference type="EMBL" id="JARPYT010000008">
    <property type="protein sequence ID" value="MDT2637234.1"/>
    <property type="molecule type" value="Genomic_DNA"/>
</dbReference>
<evidence type="ECO:0000256" key="3">
    <source>
        <dbReference type="ARBA" id="ARBA00022692"/>
    </source>
</evidence>
<gene>
    <name evidence="9" type="ORF">P7D36_06875</name>
    <name evidence="8" type="ORF">P7D39_02710</name>
</gene>
<dbReference type="PANTHER" id="PTHR30619">
    <property type="entry name" value="DNA INTERNALIZATION/COMPETENCE PROTEIN COMEC/REC2"/>
    <property type="match status" value="1"/>
</dbReference>
<evidence type="ECO:0000256" key="1">
    <source>
        <dbReference type="ARBA" id="ARBA00004651"/>
    </source>
</evidence>
<feature type="transmembrane region" description="Helical" evidence="6">
    <location>
        <begin position="265"/>
        <end position="295"/>
    </location>
</feature>
<keyword evidence="4 6" id="KW-1133">Transmembrane helix</keyword>
<dbReference type="GO" id="GO:0030420">
    <property type="term" value="P:establishment of competence for transformation"/>
    <property type="evidence" value="ECO:0007669"/>
    <property type="project" value="InterPro"/>
</dbReference>
<dbReference type="Pfam" id="PF00753">
    <property type="entry name" value="Lactamase_B"/>
    <property type="match status" value="1"/>
</dbReference>
<comment type="caution">
    <text evidence="9">The sequence shown here is derived from an EMBL/GenBank/DDBJ whole genome shotgun (WGS) entry which is preliminary data.</text>
</comment>
<dbReference type="InterPro" id="IPR004797">
    <property type="entry name" value="Competence_ComEC/Rec2"/>
</dbReference>
<dbReference type="Gene3D" id="3.60.15.10">
    <property type="entry name" value="Ribonuclease Z/Hydroxyacylglutathione hydrolase-like"/>
    <property type="match status" value="1"/>
</dbReference>
<keyword evidence="5 6" id="KW-0472">Membrane</keyword>
<feature type="transmembrane region" description="Helical" evidence="6">
    <location>
        <begin position="417"/>
        <end position="441"/>
    </location>
</feature>
<dbReference type="CDD" id="cd07731">
    <property type="entry name" value="ComA-like_MBL-fold"/>
    <property type="match status" value="1"/>
</dbReference>
<evidence type="ECO:0000256" key="5">
    <source>
        <dbReference type="ARBA" id="ARBA00023136"/>
    </source>
</evidence>
<evidence type="ECO:0000259" key="7">
    <source>
        <dbReference type="SMART" id="SM00849"/>
    </source>
</evidence>
<dbReference type="InterPro" id="IPR035681">
    <property type="entry name" value="ComA-like_MBL"/>
</dbReference>
<feature type="transmembrane region" description="Helical" evidence="6">
    <location>
        <begin position="184"/>
        <end position="206"/>
    </location>
</feature>
<evidence type="ECO:0000313" key="8">
    <source>
        <dbReference type="EMBL" id="MDT2595937.1"/>
    </source>
</evidence>
<keyword evidence="11" id="KW-1185">Reference proteome</keyword>
<evidence type="ECO:0000256" key="6">
    <source>
        <dbReference type="SAM" id="Phobius"/>
    </source>
</evidence>
<feature type="transmembrane region" description="Helical" evidence="6">
    <location>
        <begin position="307"/>
        <end position="335"/>
    </location>
</feature>
<protein>
    <submittedName>
        <fullName evidence="9">DNA internalization-related competence protein ComEC/Rec2</fullName>
    </submittedName>
</protein>
<dbReference type="PANTHER" id="PTHR30619:SF1">
    <property type="entry name" value="RECOMBINATION PROTEIN 2"/>
    <property type="match status" value="1"/>
</dbReference>
<dbReference type="Proteomes" id="UP001245561">
    <property type="component" value="Unassembled WGS sequence"/>
</dbReference>
<dbReference type="InterPro" id="IPR052159">
    <property type="entry name" value="Competence_DNA_uptake"/>
</dbReference>
<feature type="transmembrane region" description="Helical" evidence="6">
    <location>
        <begin position="238"/>
        <end position="258"/>
    </location>
</feature>
<dbReference type="Proteomes" id="UP001256547">
    <property type="component" value="Unassembled WGS sequence"/>
</dbReference>
<dbReference type="EMBL" id="JARPYR010000003">
    <property type="protein sequence ID" value="MDT2595937.1"/>
    <property type="molecule type" value="Genomic_DNA"/>
</dbReference>
<sequence length="700" mass="80893">MKNYKLLMLVFLCSLFLIPRTYFYVNDLIGSEKKLANQLVSIQADTVKVDGNLLKGIGQIQNKKYLMYYTLQSPVEKAVWQNKELPTLVLISGESEKFTNARNLNGFDEKKYYQSLGISQKIYVQSLEVFKHRKKTLKDFRRYLIWKIDQRYSQRVASYVKAIVIGYKDEWFSEYTAAYKMTGLLHLFTLSGLHIQFYLGMFHLLLKRFGLTRKIRLGLLSILGIALIYATGESFSTIRAVLSFLITFICLTFELRLAKLDQWSIILFLMFLCFPLLFWSVAAQLSLYFAIVLLYLNDLHLKNWQRIFLFSFLSLPMLVYHFSEWSILGGLLTLLAFPLFEWIILPGCILLFLGCFLPIPDLFNSLLDHFFQLIEKSLGQMTAANITIGKPIFIVFLLLLFLVFLSFDRLKNQQKCYWLLGGALVLLTATPYSASGMIAFIDVGQGDSIFIKLPFKQETFLIDTGGRLNFKQQRWQIRQTNQVSDYNLLPLLKSLGCSKIDHLLITHNDSDHMGELIHVLKKIKVSNLYLAEGSQLGLKKYLNELNETNIQLVKKGDTIGRRLKMQILSPQKSQGTNNDSLVTYFYLNQQRFLLTGDLEVSGETELLKNYPQLKTDFLKIGHHGSNTSTGDELLKNLQPNYAIISVGKKNRYGHPTEETLLKLEKYQVNVFRTDRQGMVYYEWSAITKRGRIKVLIDFLD</sequence>
<evidence type="ECO:0000256" key="2">
    <source>
        <dbReference type="ARBA" id="ARBA00022475"/>
    </source>
</evidence>
<evidence type="ECO:0000313" key="10">
    <source>
        <dbReference type="Proteomes" id="UP001245561"/>
    </source>
</evidence>
<dbReference type="Pfam" id="PF03772">
    <property type="entry name" value="Competence"/>
    <property type="match status" value="1"/>
</dbReference>
<dbReference type="SUPFAM" id="SSF56281">
    <property type="entry name" value="Metallo-hydrolase/oxidoreductase"/>
    <property type="match status" value="1"/>
</dbReference>
<feature type="domain" description="Metallo-beta-lactamase" evidence="7">
    <location>
        <begin position="445"/>
        <end position="648"/>
    </location>
</feature>
<dbReference type="SMART" id="SM00849">
    <property type="entry name" value="Lactamase_B"/>
    <property type="match status" value="1"/>
</dbReference>
<feature type="transmembrane region" description="Helical" evidence="6">
    <location>
        <begin position="342"/>
        <end position="363"/>
    </location>
</feature>
<dbReference type="NCBIfam" id="TIGR00360">
    <property type="entry name" value="ComEC_N-term"/>
    <property type="match status" value="1"/>
</dbReference>
<dbReference type="GO" id="GO:0005886">
    <property type="term" value="C:plasma membrane"/>
    <property type="evidence" value="ECO:0007669"/>
    <property type="project" value="UniProtKB-SubCell"/>
</dbReference>
<dbReference type="InterPro" id="IPR036866">
    <property type="entry name" value="RibonucZ/Hydroxyglut_hydro"/>
</dbReference>
<dbReference type="InterPro" id="IPR004477">
    <property type="entry name" value="ComEC_N"/>
</dbReference>
<keyword evidence="2" id="KW-1003">Cell membrane</keyword>
<dbReference type="NCBIfam" id="TIGR00361">
    <property type="entry name" value="ComEC_Rec2"/>
    <property type="match status" value="1"/>
</dbReference>
<dbReference type="AlphaFoldDB" id="A0AAW8TG34"/>
<accession>A0AAW8TG34</accession>
<evidence type="ECO:0000313" key="9">
    <source>
        <dbReference type="EMBL" id="MDT2637234.1"/>
    </source>
</evidence>
<comment type="subcellular location">
    <subcellularLocation>
        <location evidence="1">Cell membrane</location>
        <topology evidence="1">Multi-pass membrane protein</topology>
    </subcellularLocation>
</comment>
<reference evidence="9 11" key="1">
    <citation type="submission" date="2023-03" db="EMBL/GenBank/DDBJ databases">
        <authorList>
            <person name="Shen W."/>
            <person name="Cai J."/>
        </authorList>
    </citation>
    <scope>NUCLEOTIDE SEQUENCE</scope>
    <source>
        <strain evidence="9">P55-2</strain>
        <strain evidence="8 11">P72-2</strain>
    </source>
</reference>
<proteinExistence type="predicted"/>